<feature type="compositionally biased region" description="Polar residues" evidence="1">
    <location>
        <begin position="262"/>
        <end position="277"/>
    </location>
</feature>
<feature type="compositionally biased region" description="Low complexity" evidence="1">
    <location>
        <begin position="310"/>
        <end position="324"/>
    </location>
</feature>
<organism evidence="2 3">
    <name type="scientific">Sphaerobolus stellatus (strain SS14)</name>
    <dbReference type="NCBI Taxonomy" id="990650"/>
    <lineage>
        <taxon>Eukaryota</taxon>
        <taxon>Fungi</taxon>
        <taxon>Dikarya</taxon>
        <taxon>Basidiomycota</taxon>
        <taxon>Agaricomycotina</taxon>
        <taxon>Agaricomycetes</taxon>
        <taxon>Phallomycetidae</taxon>
        <taxon>Geastrales</taxon>
        <taxon>Sphaerobolaceae</taxon>
        <taxon>Sphaerobolus</taxon>
    </lineage>
</organism>
<feature type="region of interest" description="Disordered" evidence="1">
    <location>
        <begin position="110"/>
        <end position="287"/>
    </location>
</feature>
<evidence type="ECO:0000313" key="2">
    <source>
        <dbReference type="EMBL" id="KIJ26984.1"/>
    </source>
</evidence>
<sequence>MAAYGGAAFPGAGGAYGYSPAPSQQPYVEPGTLVFTREVDSVGRKEYHIYRAEPRTINSINGPIDGMQWVPIGVYDRPPVDAVPAGPDFHAAWGRQMNEKEHQKAVKEWQREQDKTRKEWEREHERLAKDEQREAAKKMKEWEKERRARERAEEEEFRHNRRGSDVGWGNDTGAYPQTTNYRGRSRSRVRTESFGQDELARKFAAASLTERARSKSRSRRASFNEPAMPLSQAEYSSSRGRRLSTAGYPQALGGPPSPALRAQSNRGSSPVSFSTKRSPYIGGGGLPSSYKGGEGAYYGHQREVYDEFPPRGGSVSGSYRSRSPIPGGSSTSYRAPSPRLRQGSMSARAVQAPDAFSRPPSQAMPYTYFDSFAILRDLQYLYNELPPLPAALLPHDVYHHEWDQCLEDVRRAWYTKGVDAKKRDKLLSRIIDVWNALFFAPRGVELILLRGSQHRSGRDYGRYDPELAGYADDYDSEDSDTLSSISTGSDFDESFGYYNRSRYGTDPYIMESKEAKRAKKVAKKRKQRRGQVRRNEAAQLYSLYLTCINPAHPQMVRIIVHTANGKRESTRNTIQQQQRVSNTTGKVMANVVVHVTGTESGENVIAKQRPTGEKEK</sequence>
<protein>
    <submittedName>
        <fullName evidence="2">Uncharacterized protein</fullName>
    </submittedName>
</protein>
<gene>
    <name evidence="2" type="ORF">M422DRAFT_785063</name>
</gene>
<keyword evidence="3" id="KW-1185">Reference proteome</keyword>
<name>A0A0C9TYR7_SPHS4</name>
<dbReference type="EMBL" id="KN837350">
    <property type="protein sequence ID" value="KIJ26984.1"/>
    <property type="molecule type" value="Genomic_DNA"/>
</dbReference>
<dbReference type="OrthoDB" id="3248421at2759"/>
<proteinExistence type="predicted"/>
<dbReference type="HOGENOM" id="CLU_023581_0_0_1"/>
<reference evidence="2 3" key="1">
    <citation type="submission" date="2014-06" db="EMBL/GenBank/DDBJ databases">
        <title>Evolutionary Origins and Diversification of the Mycorrhizal Mutualists.</title>
        <authorList>
            <consortium name="DOE Joint Genome Institute"/>
            <consortium name="Mycorrhizal Genomics Consortium"/>
            <person name="Kohler A."/>
            <person name="Kuo A."/>
            <person name="Nagy L.G."/>
            <person name="Floudas D."/>
            <person name="Copeland A."/>
            <person name="Barry K.W."/>
            <person name="Cichocki N."/>
            <person name="Veneault-Fourrey C."/>
            <person name="LaButti K."/>
            <person name="Lindquist E.A."/>
            <person name="Lipzen A."/>
            <person name="Lundell T."/>
            <person name="Morin E."/>
            <person name="Murat C."/>
            <person name="Riley R."/>
            <person name="Ohm R."/>
            <person name="Sun H."/>
            <person name="Tunlid A."/>
            <person name="Henrissat B."/>
            <person name="Grigoriev I.V."/>
            <person name="Hibbett D.S."/>
            <person name="Martin F."/>
        </authorList>
    </citation>
    <scope>NUCLEOTIDE SEQUENCE [LARGE SCALE GENOMIC DNA]</scope>
    <source>
        <strain evidence="2 3">SS14</strain>
    </source>
</reference>
<dbReference type="Proteomes" id="UP000054279">
    <property type="component" value="Unassembled WGS sequence"/>
</dbReference>
<evidence type="ECO:0000256" key="1">
    <source>
        <dbReference type="SAM" id="MobiDB-lite"/>
    </source>
</evidence>
<dbReference type="AlphaFoldDB" id="A0A0C9TYR7"/>
<feature type="compositionally biased region" description="Basic and acidic residues" evidence="1">
    <location>
        <begin position="110"/>
        <end position="164"/>
    </location>
</feature>
<accession>A0A0C9TYR7</accession>
<feature type="region of interest" description="Disordered" evidence="1">
    <location>
        <begin position="305"/>
        <end position="345"/>
    </location>
</feature>
<evidence type="ECO:0000313" key="3">
    <source>
        <dbReference type="Proteomes" id="UP000054279"/>
    </source>
</evidence>